<dbReference type="EMBL" id="JBHTOG010000003">
    <property type="protein sequence ID" value="MFD1431324.1"/>
    <property type="molecule type" value="Genomic_DNA"/>
</dbReference>
<dbReference type="Proteomes" id="UP001597192">
    <property type="component" value="Unassembled WGS sequence"/>
</dbReference>
<protein>
    <submittedName>
        <fullName evidence="2">YibE/F family protein</fullName>
    </submittedName>
</protein>
<dbReference type="PANTHER" id="PTHR41771">
    <property type="entry name" value="MEMBRANE PROTEIN-RELATED"/>
    <property type="match status" value="1"/>
</dbReference>
<dbReference type="RefSeq" id="WP_125696586.1">
    <property type="nucleotide sequence ID" value="NZ_JBHTOG010000003.1"/>
</dbReference>
<dbReference type="PANTHER" id="PTHR41771:SF1">
    <property type="entry name" value="MEMBRANE PROTEIN"/>
    <property type="match status" value="1"/>
</dbReference>
<accession>A0ABW4CKF9</accession>
<feature type="transmembrane region" description="Helical" evidence="1">
    <location>
        <begin position="214"/>
        <end position="235"/>
    </location>
</feature>
<dbReference type="InterPro" id="IPR014564">
    <property type="entry name" value="UCP031503_TM"/>
</dbReference>
<evidence type="ECO:0000256" key="1">
    <source>
        <dbReference type="SAM" id="Phobius"/>
    </source>
</evidence>
<evidence type="ECO:0000313" key="2">
    <source>
        <dbReference type="EMBL" id="MFD1431324.1"/>
    </source>
</evidence>
<dbReference type="InterPro" id="IPR012507">
    <property type="entry name" value="YibE_F"/>
</dbReference>
<evidence type="ECO:0000313" key="3">
    <source>
        <dbReference type="Proteomes" id="UP001597192"/>
    </source>
</evidence>
<feature type="transmembrane region" description="Helical" evidence="1">
    <location>
        <begin position="80"/>
        <end position="100"/>
    </location>
</feature>
<proteinExistence type="predicted"/>
<dbReference type="Pfam" id="PF07907">
    <property type="entry name" value="YibE_F"/>
    <property type="match status" value="1"/>
</dbReference>
<keyword evidence="1" id="KW-0812">Transmembrane</keyword>
<sequence length="243" mass="25048">MTTLSALALTLLVLMLAVGGKQGLSDAFALLLNAGLMILAVILIAGGFAPLAVAAVIGLIVLAVTIFLSTTDMNVAGPAFVASLLVMTGVIAVVVVGVLFSHTGGFGAEDTEDLEGFSLTVGVSFQQVLIATGLLSTLGAIAEAATAVAAGLIELGDNATAAGRQDIAQAIIGTALNTLFFGFFGGFSALFIWFAKLRYPFWEVLNDQIFAGELIQVLFSVIAVAATVPMTMWVVGRRHREKG</sequence>
<reference evidence="3" key="1">
    <citation type="journal article" date="2019" name="Int. J. Syst. Evol. Microbiol.">
        <title>The Global Catalogue of Microorganisms (GCM) 10K type strain sequencing project: providing services to taxonomists for standard genome sequencing and annotation.</title>
        <authorList>
            <consortium name="The Broad Institute Genomics Platform"/>
            <consortium name="The Broad Institute Genome Sequencing Center for Infectious Disease"/>
            <person name="Wu L."/>
            <person name="Ma J."/>
        </authorList>
    </citation>
    <scope>NUCLEOTIDE SEQUENCE [LARGE SCALE GENOMIC DNA]</scope>
    <source>
        <strain evidence="3">CCM 8947</strain>
    </source>
</reference>
<comment type="caution">
    <text evidence="2">The sequence shown here is derived from an EMBL/GenBank/DDBJ whole genome shotgun (WGS) entry which is preliminary data.</text>
</comment>
<feature type="transmembrane region" description="Helical" evidence="1">
    <location>
        <begin position="35"/>
        <end position="68"/>
    </location>
</feature>
<organism evidence="2 3">
    <name type="scientific">Lacticaseibacillus yichunensis</name>
    <dbReference type="NCBI Taxonomy" id="2486015"/>
    <lineage>
        <taxon>Bacteria</taxon>
        <taxon>Bacillati</taxon>
        <taxon>Bacillota</taxon>
        <taxon>Bacilli</taxon>
        <taxon>Lactobacillales</taxon>
        <taxon>Lactobacillaceae</taxon>
        <taxon>Lacticaseibacillus</taxon>
    </lineage>
</organism>
<gene>
    <name evidence="2" type="ORF">ACFQ47_01195</name>
</gene>
<feature type="transmembrane region" description="Helical" evidence="1">
    <location>
        <begin position="128"/>
        <end position="155"/>
    </location>
</feature>
<keyword evidence="1" id="KW-0472">Membrane</keyword>
<keyword evidence="1" id="KW-1133">Transmembrane helix</keyword>
<keyword evidence="3" id="KW-1185">Reference proteome</keyword>
<feature type="transmembrane region" description="Helical" evidence="1">
    <location>
        <begin position="167"/>
        <end position="194"/>
    </location>
</feature>
<dbReference type="PIRSF" id="PIRSF031503">
    <property type="entry name" value="UCP031503_mp"/>
    <property type="match status" value="1"/>
</dbReference>
<name>A0ABW4CKF9_9LACO</name>